<reference evidence="5 6" key="1">
    <citation type="submission" date="2018-06" db="EMBL/GenBank/DDBJ databases">
        <authorList>
            <consortium name="Pathogen Informatics"/>
            <person name="Doyle S."/>
        </authorList>
    </citation>
    <scope>NUCLEOTIDE SEQUENCE [LARGE SCALE GENOMIC DNA]</scope>
    <source>
        <strain evidence="5 6">NCTC11091</strain>
    </source>
</reference>
<dbReference type="GO" id="GO:0016746">
    <property type="term" value="F:acyltransferase activity"/>
    <property type="evidence" value="ECO:0007669"/>
    <property type="project" value="UniProtKB-KW"/>
</dbReference>
<dbReference type="InterPro" id="IPR018357">
    <property type="entry name" value="Hexapep_transf_CS"/>
</dbReference>
<accession>A0A378Q7N4</accession>
<dbReference type="InterPro" id="IPR011004">
    <property type="entry name" value="Trimer_LpxA-like_sf"/>
</dbReference>
<evidence type="ECO:0000256" key="1">
    <source>
        <dbReference type="ARBA" id="ARBA00007274"/>
    </source>
</evidence>
<evidence type="ECO:0000256" key="4">
    <source>
        <dbReference type="ARBA" id="ARBA00023315"/>
    </source>
</evidence>
<keyword evidence="4 5" id="KW-0012">Acyltransferase</keyword>
<comment type="similarity">
    <text evidence="1">Belongs to the transferase hexapeptide repeat family.</text>
</comment>
<dbReference type="Proteomes" id="UP000255193">
    <property type="component" value="Unassembled WGS sequence"/>
</dbReference>
<name>A0A378Q7N4_9GAMM</name>
<dbReference type="Pfam" id="PF00132">
    <property type="entry name" value="Hexapep"/>
    <property type="match status" value="1"/>
</dbReference>
<dbReference type="PANTHER" id="PTHR43300:SF11">
    <property type="entry name" value="ACETYLTRANSFERASE RV3034C-RELATED"/>
    <property type="match status" value="1"/>
</dbReference>
<organism evidence="5 6">
    <name type="scientific">Faucicola atlantae</name>
    <dbReference type="NCBI Taxonomy" id="34059"/>
    <lineage>
        <taxon>Bacteria</taxon>
        <taxon>Pseudomonadati</taxon>
        <taxon>Pseudomonadota</taxon>
        <taxon>Gammaproteobacteria</taxon>
        <taxon>Moraxellales</taxon>
        <taxon>Moraxellaceae</taxon>
        <taxon>Faucicola</taxon>
    </lineage>
</organism>
<dbReference type="InterPro" id="IPR001451">
    <property type="entry name" value="Hexapep"/>
</dbReference>
<dbReference type="EC" id="2.3.1.-" evidence="5"/>
<evidence type="ECO:0000313" key="5">
    <source>
        <dbReference type="EMBL" id="STY96208.1"/>
    </source>
</evidence>
<dbReference type="AlphaFoldDB" id="A0A378Q7N4"/>
<keyword evidence="2 5" id="KW-0808">Transferase</keyword>
<evidence type="ECO:0000256" key="3">
    <source>
        <dbReference type="ARBA" id="ARBA00022737"/>
    </source>
</evidence>
<sequence>MHIEFGKAKKKLLSRVYFSGADDDFNFIKPEDYIFFDASLRLEPYCSFMGHRTLCSMGSFSYSWSGLPTWLKVGRYCSIAAGLKFMGERHPYERISSSSFTYDGNFVIMSRYLEDNGYTDFAVEPTQTALNNARFGNDVWIGEGVTLANGIQIGDGAIVAANSHVVKDVPAYAIVGGNPAKLIKYRFSEDVIARLLRVKWWNYSFVNFDHKAFLDPVTALDVLEKKSLTVQRLCINPKSSLPKNCLQQVVRSDLSLSLSNFTPNTHP</sequence>
<dbReference type="SUPFAM" id="SSF51161">
    <property type="entry name" value="Trimeric LpxA-like enzymes"/>
    <property type="match status" value="1"/>
</dbReference>
<dbReference type="Gene3D" id="2.160.10.10">
    <property type="entry name" value="Hexapeptide repeat proteins"/>
    <property type="match status" value="1"/>
</dbReference>
<gene>
    <name evidence="5" type="primary">vatD</name>
    <name evidence="5" type="ORF">NCTC11091_02024</name>
</gene>
<evidence type="ECO:0000256" key="2">
    <source>
        <dbReference type="ARBA" id="ARBA00022679"/>
    </source>
</evidence>
<dbReference type="CDD" id="cd03349">
    <property type="entry name" value="LbH_XAT"/>
    <property type="match status" value="1"/>
</dbReference>
<evidence type="ECO:0000313" key="6">
    <source>
        <dbReference type="Proteomes" id="UP000255193"/>
    </source>
</evidence>
<proteinExistence type="inferred from homology"/>
<protein>
    <submittedName>
        <fullName evidence="5">Streptogramin A acetyltransferase</fullName>
        <ecNumber evidence="5">2.3.1.-</ecNumber>
    </submittedName>
</protein>
<dbReference type="EMBL" id="UGQA01000001">
    <property type="protein sequence ID" value="STY96208.1"/>
    <property type="molecule type" value="Genomic_DNA"/>
</dbReference>
<dbReference type="PROSITE" id="PS00101">
    <property type="entry name" value="HEXAPEP_TRANSFERASES"/>
    <property type="match status" value="1"/>
</dbReference>
<dbReference type="PANTHER" id="PTHR43300">
    <property type="entry name" value="ACETYLTRANSFERASE"/>
    <property type="match status" value="1"/>
</dbReference>
<keyword evidence="3" id="KW-0677">Repeat</keyword>
<dbReference type="InterPro" id="IPR050179">
    <property type="entry name" value="Trans_hexapeptide_repeat"/>
</dbReference>
<dbReference type="RefSeq" id="WP_115254075.1">
    <property type="nucleotide sequence ID" value="NZ_UGQA01000001.1"/>
</dbReference>